<feature type="transmembrane region" description="Helical" evidence="7">
    <location>
        <begin position="458"/>
        <end position="479"/>
    </location>
</feature>
<evidence type="ECO:0000256" key="1">
    <source>
        <dbReference type="ARBA" id="ARBA00004127"/>
    </source>
</evidence>
<dbReference type="OrthoDB" id="2130629at2759"/>
<dbReference type="InterPro" id="IPR020846">
    <property type="entry name" value="MFS_dom"/>
</dbReference>
<evidence type="ECO:0000256" key="4">
    <source>
        <dbReference type="ARBA" id="ARBA00022989"/>
    </source>
</evidence>
<dbReference type="Gene3D" id="1.20.1720.10">
    <property type="entry name" value="Multidrug resistance protein D"/>
    <property type="match status" value="1"/>
</dbReference>
<keyword evidence="5 7" id="KW-0472">Membrane</keyword>
<dbReference type="PROSITE" id="PS50850">
    <property type="entry name" value="MFS"/>
    <property type="match status" value="1"/>
</dbReference>
<feature type="transmembrane region" description="Helical" evidence="7">
    <location>
        <begin position="323"/>
        <end position="345"/>
    </location>
</feature>
<gene>
    <name evidence="9" type="ORF">M427DRAFT_108235</name>
</gene>
<feature type="domain" description="Major facilitator superfamily (MFS) profile" evidence="8">
    <location>
        <begin position="65"/>
        <end position="568"/>
    </location>
</feature>
<feature type="region of interest" description="Disordered" evidence="6">
    <location>
        <begin position="1"/>
        <end position="36"/>
    </location>
</feature>
<dbReference type="Gene3D" id="1.20.1250.20">
    <property type="entry name" value="MFS general substrate transporter like domains"/>
    <property type="match status" value="1"/>
</dbReference>
<name>A0A139ATI8_GONPJ</name>
<keyword evidence="3 7" id="KW-0812">Transmembrane</keyword>
<keyword evidence="4 7" id="KW-1133">Transmembrane helix</keyword>
<dbReference type="GO" id="GO:0005886">
    <property type="term" value="C:plasma membrane"/>
    <property type="evidence" value="ECO:0007669"/>
    <property type="project" value="TreeGrafter"/>
</dbReference>
<feature type="transmembrane region" description="Helical" evidence="7">
    <location>
        <begin position="131"/>
        <end position="156"/>
    </location>
</feature>
<organism evidence="9 10">
    <name type="scientific">Gonapodya prolifera (strain JEL478)</name>
    <name type="common">Monoblepharis prolifera</name>
    <dbReference type="NCBI Taxonomy" id="1344416"/>
    <lineage>
        <taxon>Eukaryota</taxon>
        <taxon>Fungi</taxon>
        <taxon>Fungi incertae sedis</taxon>
        <taxon>Chytridiomycota</taxon>
        <taxon>Chytridiomycota incertae sedis</taxon>
        <taxon>Monoblepharidomycetes</taxon>
        <taxon>Monoblepharidales</taxon>
        <taxon>Gonapodyaceae</taxon>
        <taxon>Gonapodya</taxon>
    </lineage>
</organism>
<sequence length="579" mass="61731">MSTEHTLTLTTRSADTNANADPEKQTSPPQEVHPKELEAMENVTLKKETPKDDIVTEVTPTATFTVASMSLIKAIATLSSTLVATMLPTIARDLNGQSNYAWVGTGYLLSSTALSPAWGSLSDIFGLKSVIIFNIVEFLIFTALCGASTSMTMLIFSRVMQGIGGGAIIALSFVVVGEVIPPEQLGSFTGILAAIAGSTAAIGPLVGGLLVDHLNWRWGFYIVLPFSALTLVGAIFGIKVKPATGTFREQIHRVDHFGLLLLTGACTVLLLALSWGGGTYTWTSGEVIGCFVLAIVAFAAFVRWEAKHAKEPIVPLQLFKTRNYTIAVISLFFGGWAMYGLSYFIPVYFQTVRGMSATESGVNNLPFTAFMIVFSIGTGLVTTRTGRYRWFPSVGLVLITVGTGIFYIWDTDTAVIMEIIPQALSGAGVGVITNVGQMIAQTSAPHSLNGPATTTANFMRLLGGAIGIAVFETIFANVLTSKLPGYFAGVAAQLQLSPDVIALYSSYLNTRYSTQRTDISSISTDALAALNGAYIRATIDGLRLSFISGAAVVAVGILFAVFTKHVPLKKTVVHVDERE</sequence>
<reference evidence="9 10" key="1">
    <citation type="journal article" date="2015" name="Genome Biol. Evol.">
        <title>Phylogenomic analyses indicate that early fungi evolved digesting cell walls of algal ancestors of land plants.</title>
        <authorList>
            <person name="Chang Y."/>
            <person name="Wang S."/>
            <person name="Sekimoto S."/>
            <person name="Aerts A.L."/>
            <person name="Choi C."/>
            <person name="Clum A."/>
            <person name="LaButti K.M."/>
            <person name="Lindquist E.A."/>
            <person name="Yee Ngan C."/>
            <person name="Ohm R.A."/>
            <person name="Salamov A.A."/>
            <person name="Grigoriev I.V."/>
            <person name="Spatafora J.W."/>
            <person name="Berbee M.L."/>
        </authorList>
    </citation>
    <scope>NUCLEOTIDE SEQUENCE [LARGE SCALE GENOMIC DNA]</scope>
    <source>
        <strain evidence="9 10">JEL478</strain>
    </source>
</reference>
<dbReference type="Pfam" id="PF07690">
    <property type="entry name" value="MFS_1"/>
    <property type="match status" value="1"/>
</dbReference>
<dbReference type="PANTHER" id="PTHR23501">
    <property type="entry name" value="MAJOR FACILITATOR SUPERFAMILY"/>
    <property type="match status" value="1"/>
</dbReference>
<feature type="transmembrane region" description="Helical" evidence="7">
    <location>
        <begin position="365"/>
        <end position="383"/>
    </location>
</feature>
<dbReference type="EMBL" id="KQ965736">
    <property type="protein sequence ID" value="KXS20041.1"/>
    <property type="molecule type" value="Genomic_DNA"/>
</dbReference>
<dbReference type="AlphaFoldDB" id="A0A139ATI8"/>
<evidence type="ECO:0000313" key="9">
    <source>
        <dbReference type="EMBL" id="KXS20041.1"/>
    </source>
</evidence>
<dbReference type="OMA" id="WGRARTI"/>
<evidence type="ECO:0000259" key="8">
    <source>
        <dbReference type="PROSITE" id="PS50850"/>
    </source>
</evidence>
<dbReference type="GO" id="GO:0022857">
    <property type="term" value="F:transmembrane transporter activity"/>
    <property type="evidence" value="ECO:0007669"/>
    <property type="project" value="InterPro"/>
</dbReference>
<feature type="transmembrane region" description="Helical" evidence="7">
    <location>
        <begin position="71"/>
        <end position="88"/>
    </location>
</feature>
<feature type="transmembrane region" description="Helical" evidence="7">
    <location>
        <begin position="100"/>
        <end position="119"/>
    </location>
</feature>
<evidence type="ECO:0000313" key="10">
    <source>
        <dbReference type="Proteomes" id="UP000070544"/>
    </source>
</evidence>
<dbReference type="CDD" id="cd17502">
    <property type="entry name" value="MFS_Azr1_MDR_like"/>
    <property type="match status" value="1"/>
</dbReference>
<dbReference type="Proteomes" id="UP000070544">
    <property type="component" value="Unassembled WGS sequence"/>
</dbReference>
<keyword evidence="10" id="KW-1185">Reference proteome</keyword>
<protein>
    <submittedName>
        <fullName evidence="9">MFS general substrate transporter</fullName>
    </submittedName>
</protein>
<dbReference type="InterPro" id="IPR036259">
    <property type="entry name" value="MFS_trans_sf"/>
</dbReference>
<feature type="transmembrane region" description="Helical" evidence="7">
    <location>
        <begin position="257"/>
        <end position="276"/>
    </location>
</feature>
<proteinExistence type="predicted"/>
<dbReference type="PRINTS" id="PR01036">
    <property type="entry name" value="TCRTETB"/>
</dbReference>
<feature type="transmembrane region" description="Helical" evidence="7">
    <location>
        <begin position="390"/>
        <end position="409"/>
    </location>
</feature>
<feature type="transmembrane region" description="Helical" evidence="7">
    <location>
        <begin position="544"/>
        <end position="562"/>
    </location>
</feature>
<accession>A0A139ATI8</accession>
<evidence type="ECO:0000256" key="3">
    <source>
        <dbReference type="ARBA" id="ARBA00022692"/>
    </source>
</evidence>
<evidence type="ECO:0000256" key="2">
    <source>
        <dbReference type="ARBA" id="ARBA00022448"/>
    </source>
</evidence>
<evidence type="ECO:0000256" key="6">
    <source>
        <dbReference type="SAM" id="MobiDB-lite"/>
    </source>
</evidence>
<feature type="transmembrane region" description="Helical" evidence="7">
    <location>
        <begin position="282"/>
        <end position="302"/>
    </location>
</feature>
<feature type="transmembrane region" description="Helical" evidence="7">
    <location>
        <begin position="187"/>
        <end position="206"/>
    </location>
</feature>
<evidence type="ECO:0000256" key="5">
    <source>
        <dbReference type="ARBA" id="ARBA00023136"/>
    </source>
</evidence>
<dbReference type="PANTHER" id="PTHR23501:SF191">
    <property type="entry name" value="VACUOLAR BASIC AMINO ACID TRANSPORTER 4"/>
    <property type="match status" value="1"/>
</dbReference>
<feature type="compositionally biased region" description="Polar residues" evidence="6">
    <location>
        <begin position="1"/>
        <end position="29"/>
    </location>
</feature>
<feature type="transmembrane region" description="Helical" evidence="7">
    <location>
        <begin position="218"/>
        <end position="236"/>
    </location>
</feature>
<evidence type="ECO:0000256" key="7">
    <source>
        <dbReference type="SAM" id="Phobius"/>
    </source>
</evidence>
<feature type="transmembrane region" description="Helical" evidence="7">
    <location>
        <begin position="162"/>
        <end position="180"/>
    </location>
</feature>
<dbReference type="InterPro" id="IPR011701">
    <property type="entry name" value="MFS"/>
</dbReference>
<dbReference type="GO" id="GO:0012505">
    <property type="term" value="C:endomembrane system"/>
    <property type="evidence" value="ECO:0007669"/>
    <property type="project" value="UniProtKB-SubCell"/>
</dbReference>
<keyword evidence="2" id="KW-0813">Transport</keyword>
<dbReference type="SUPFAM" id="SSF103473">
    <property type="entry name" value="MFS general substrate transporter"/>
    <property type="match status" value="1"/>
</dbReference>
<comment type="subcellular location">
    <subcellularLocation>
        <location evidence="1">Endomembrane system</location>
        <topology evidence="1">Multi-pass membrane protein</topology>
    </subcellularLocation>
</comment>